<name>A0A8T2N946_9TELE</name>
<organism evidence="1 2">
    <name type="scientific">Albula glossodonta</name>
    <name type="common">roundjaw bonefish</name>
    <dbReference type="NCBI Taxonomy" id="121402"/>
    <lineage>
        <taxon>Eukaryota</taxon>
        <taxon>Metazoa</taxon>
        <taxon>Chordata</taxon>
        <taxon>Craniata</taxon>
        <taxon>Vertebrata</taxon>
        <taxon>Euteleostomi</taxon>
        <taxon>Actinopterygii</taxon>
        <taxon>Neopterygii</taxon>
        <taxon>Teleostei</taxon>
        <taxon>Albuliformes</taxon>
        <taxon>Albulidae</taxon>
        <taxon>Albula</taxon>
    </lineage>
</organism>
<accession>A0A8T2N946</accession>
<sequence length="143" mass="16175">MCDQEDIGSLVTQLCVSYEKMRSTPPWPPYHFVTRPPVFPVSWTQSATDPVKREQNRSLHPCRQALWPLASAIVLLLTHSDMNQFIYMAVMSSLLPKAMGIEQWALNLSISLSLSLSLSLSQRIQLLPNLRGAQEQKRDKNPG</sequence>
<comment type="caution">
    <text evidence="1">The sequence shown here is derived from an EMBL/GenBank/DDBJ whole genome shotgun (WGS) entry which is preliminary data.</text>
</comment>
<gene>
    <name evidence="1" type="ORF">JZ751_030036</name>
</gene>
<proteinExistence type="predicted"/>
<dbReference type="AlphaFoldDB" id="A0A8T2N946"/>
<evidence type="ECO:0000313" key="1">
    <source>
        <dbReference type="EMBL" id="KAG9336923.1"/>
    </source>
</evidence>
<protein>
    <submittedName>
        <fullName evidence="1">Uncharacterized protein</fullName>
    </submittedName>
</protein>
<dbReference type="EMBL" id="JAFBMS010000100">
    <property type="protein sequence ID" value="KAG9336923.1"/>
    <property type="molecule type" value="Genomic_DNA"/>
</dbReference>
<reference evidence="1" key="1">
    <citation type="thesis" date="2021" institute="BYU ScholarsArchive" country="Provo, UT, USA">
        <title>Applications of and Algorithms for Genome Assembly and Genomic Analyses with an Emphasis on Marine Teleosts.</title>
        <authorList>
            <person name="Pickett B.D."/>
        </authorList>
    </citation>
    <scope>NUCLEOTIDE SEQUENCE</scope>
    <source>
        <strain evidence="1">HI-2016</strain>
    </source>
</reference>
<feature type="non-terminal residue" evidence="1">
    <location>
        <position position="143"/>
    </location>
</feature>
<evidence type="ECO:0000313" key="2">
    <source>
        <dbReference type="Proteomes" id="UP000824540"/>
    </source>
</evidence>
<keyword evidence="2" id="KW-1185">Reference proteome</keyword>
<dbReference type="Proteomes" id="UP000824540">
    <property type="component" value="Unassembled WGS sequence"/>
</dbReference>